<feature type="domain" description="EF-hand" evidence="14">
    <location>
        <begin position="56"/>
        <end position="91"/>
    </location>
</feature>
<evidence type="ECO:0000313" key="16">
    <source>
        <dbReference type="Proteomes" id="UP000027586"/>
    </source>
</evidence>
<dbReference type="GO" id="GO:0005509">
    <property type="term" value="F:calcium ion binding"/>
    <property type="evidence" value="ECO:0007669"/>
    <property type="project" value="InterPro"/>
</dbReference>
<dbReference type="FunFam" id="1.50.40.10:FF:000016">
    <property type="entry name" value="Solute carrier family 25 member 23"/>
    <property type="match status" value="1"/>
</dbReference>
<keyword evidence="5" id="KW-0479">Metal-binding</keyword>
<keyword evidence="10" id="KW-0496">Mitochondrion</keyword>
<evidence type="ECO:0000256" key="13">
    <source>
        <dbReference type="RuleBase" id="RU000488"/>
    </source>
</evidence>
<evidence type="ECO:0000256" key="4">
    <source>
        <dbReference type="ARBA" id="ARBA00022692"/>
    </source>
</evidence>
<comment type="caution">
    <text evidence="15">The sequence shown here is derived from an EMBL/GenBank/DDBJ whole genome shotgun (WGS) entry which is preliminary data.</text>
</comment>
<evidence type="ECO:0000256" key="6">
    <source>
        <dbReference type="ARBA" id="ARBA00022737"/>
    </source>
</evidence>
<name>A0A068RU05_9FUNG</name>
<feature type="domain" description="EF-hand" evidence="14">
    <location>
        <begin position="105"/>
        <end position="126"/>
    </location>
</feature>
<dbReference type="SMART" id="SM00054">
    <property type="entry name" value="EFh"/>
    <property type="match status" value="3"/>
</dbReference>
<dbReference type="InterPro" id="IPR018108">
    <property type="entry name" value="MCP_transmembrane"/>
</dbReference>
<dbReference type="PROSITE" id="PS50920">
    <property type="entry name" value="SOLCAR"/>
    <property type="match status" value="3"/>
</dbReference>
<gene>
    <name evidence="15" type="ORF">LCOR_04476.1</name>
</gene>
<dbReference type="GO" id="GO:0055085">
    <property type="term" value="P:transmembrane transport"/>
    <property type="evidence" value="ECO:0007669"/>
    <property type="project" value="InterPro"/>
</dbReference>
<keyword evidence="8" id="KW-0106">Calcium</keyword>
<dbReference type="Gene3D" id="1.50.40.10">
    <property type="entry name" value="Mitochondrial carrier domain"/>
    <property type="match status" value="1"/>
</dbReference>
<evidence type="ECO:0000256" key="2">
    <source>
        <dbReference type="ARBA" id="ARBA00006375"/>
    </source>
</evidence>
<dbReference type="InterPro" id="IPR011992">
    <property type="entry name" value="EF-hand-dom_pair"/>
</dbReference>
<evidence type="ECO:0000259" key="14">
    <source>
        <dbReference type="PROSITE" id="PS50222"/>
    </source>
</evidence>
<keyword evidence="16" id="KW-1185">Reference proteome</keyword>
<organism evidence="15 16">
    <name type="scientific">Lichtheimia corymbifera JMRC:FSU:9682</name>
    <dbReference type="NCBI Taxonomy" id="1263082"/>
    <lineage>
        <taxon>Eukaryota</taxon>
        <taxon>Fungi</taxon>
        <taxon>Fungi incertae sedis</taxon>
        <taxon>Mucoromycota</taxon>
        <taxon>Mucoromycotina</taxon>
        <taxon>Mucoromycetes</taxon>
        <taxon>Mucorales</taxon>
        <taxon>Lichtheimiaceae</taxon>
        <taxon>Lichtheimia</taxon>
    </lineage>
</organism>
<evidence type="ECO:0000256" key="9">
    <source>
        <dbReference type="ARBA" id="ARBA00022989"/>
    </source>
</evidence>
<dbReference type="Proteomes" id="UP000027586">
    <property type="component" value="Unassembled WGS sequence"/>
</dbReference>
<sequence>MPSPMPVSTEFYLSETPTERDRRIRDLFDTLDRNKSGHLDAEAIRKGFTQMTHLPARNKYVNELLDRCDTKHDGYVDFHEFKAYKRRRETETKRSGNSITNQGHRDGNGVIDFHEFKNFLLLLPQANMSEVYRYYQASTRLSPDAEVTIPPTDETSSHALGYLLAGGFAGACSRTCTAPFDRLKVYLITNQNSSVSLRQAITRIYQQGGWRGFFVGNGLNVMKIIPESAIKFYSYETCKRLVATTFGYDDKDSIPTTARFMAGGTAGMCAQFSIYPVETLKTRVMSLQREGKVTNSRQHSIILDTIKSMYTKGGIRAFWPGLTLGLIGVFPYQALDLGIYETLKLTYLTYMEEKTGGTNRQPSVLVLWACGMISGSIGATSVYPLNVIRTRLQAQGTPAHPVYYNSPWHAVQMTYKVGGIREFYRGLGPTLLKVVPAISISYVTYEWSKRQLDIS</sequence>
<evidence type="ECO:0000256" key="10">
    <source>
        <dbReference type="ARBA" id="ARBA00023128"/>
    </source>
</evidence>
<dbReference type="PRINTS" id="PR00926">
    <property type="entry name" value="MITOCARRIER"/>
</dbReference>
<dbReference type="OrthoDB" id="270584at2759"/>
<keyword evidence="11 12" id="KW-0472">Membrane</keyword>
<evidence type="ECO:0000256" key="8">
    <source>
        <dbReference type="ARBA" id="ARBA00022837"/>
    </source>
</evidence>
<dbReference type="Pfam" id="PF13202">
    <property type="entry name" value="EF-hand_5"/>
    <property type="match status" value="1"/>
</dbReference>
<keyword evidence="3 13" id="KW-0813">Transport</keyword>
<feature type="domain" description="EF-hand" evidence="14">
    <location>
        <begin position="19"/>
        <end position="54"/>
    </location>
</feature>
<dbReference type="VEuPathDB" id="FungiDB:LCOR_04476.1"/>
<evidence type="ECO:0000313" key="15">
    <source>
        <dbReference type="EMBL" id="CDH53072.1"/>
    </source>
</evidence>
<keyword evidence="9" id="KW-1133">Transmembrane helix</keyword>
<evidence type="ECO:0000256" key="1">
    <source>
        <dbReference type="ARBA" id="ARBA00004448"/>
    </source>
</evidence>
<evidence type="ECO:0000256" key="11">
    <source>
        <dbReference type="ARBA" id="ARBA00023136"/>
    </source>
</evidence>
<feature type="repeat" description="Solcar" evidence="12">
    <location>
        <begin position="254"/>
        <end position="346"/>
    </location>
</feature>
<dbReference type="SUPFAM" id="SSF47473">
    <property type="entry name" value="EF-hand"/>
    <property type="match status" value="1"/>
</dbReference>
<dbReference type="SUPFAM" id="SSF103506">
    <property type="entry name" value="Mitochondrial carrier"/>
    <property type="match status" value="1"/>
</dbReference>
<keyword evidence="7" id="KW-0999">Mitochondrion inner membrane</keyword>
<accession>A0A068RU05</accession>
<proteinExistence type="inferred from homology"/>
<keyword evidence="4 12" id="KW-0812">Transmembrane</keyword>
<evidence type="ECO:0000256" key="7">
    <source>
        <dbReference type="ARBA" id="ARBA00022792"/>
    </source>
</evidence>
<dbReference type="InterPro" id="IPR002048">
    <property type="entry name" value="EF_hand_dom"/>
</dbReference>
<dbReference type="Pfam" id="PF00153">
    <property type="entry name" value="Mito_carr"/>
    <property type="match status" value="3"/>
</dbReference>
<evidence type="ECO:0000256" key="5">
    <source>
        <dbReference type="ARBA" id="ARBA00022723"/>
    </source>
</evidence>
<dbReference type="Pfam" id="PF13499">
    <property type="entry name" value="EF-hand_7"/>
    <property type="match status" value="1"/>
</dbReference>
<dbReference type="PANTHER" id="PTHR24089">
    <property type="entry name" value="SOLUTE CARRIER FAMILY 25"/>
    <property type="match status" value="1"/>
</dbReference>
<dbReference type="EMBL" id="CBTN010000016">
    <property type="protein sequence ID" value="CDH53072.1"/>
    <property type="molecule type" value="Genomic_DNA"/>
</dbReference>
<feature type="repeat" description="Solcar" evidence="12">
    <location>
        <begin position="362"/>
        <end position="451"/>
    </location>
</feature>
<comment type="subcellular location">
    <subcellularLocation>
        <location evidence="1">Mitochondrion inner membrane</location>
        <topology evidence="1">Multi-pass membrane protein</topology>
    </subcellularLocation>
</comment>
<dbReference type="AlphaFoldDB" id="A0A068RU05"/>
<evidence type="ECO:0000256" key="12">
    <source>
        <dbReference type="PROSITE-ProRule" id="PRU00282"/>
    </source>
</evidence>
<dbReference type="PROSITE" id="PS50222">
    <property type="entry name" value="EF_HAND_2"/>
    <property type="match status" value="3"/>
</dbReference>
<dbReference type="InterPro" id="IPR023395">
    <property type="entry name" value="MCP_dom_sf"/>
</dbReference>
<dbReference type="InterPro" id="IPR002067">
    <property type="entry name" value="MCP"/>
</dbReference>
<dbReference type="Gene3D" id="1.10.238.10">
    <property type="entry name" value="EF-hand"/>
    <property type="match status" value="2"/>
</dbReference>
<evidence type="ECO:0000256" key="3">
    <source>
        <dbReference type="ARBA" id="ARBA00022448"/>
    </source>
</evidence>
<keyword evidence="6" id="KW-0677">Repeat</keyword>
<protein>
    <submittedName>
        <fullName evidence="15">Mitochondrial carrier</fullName>
    </submittedName>
</protein>
<comment type="similarity">
    <text evidence="2 13">Belongs to the mitochondrial carrier (TC 2.A.29) family.</text>
</comment>
<feature type="repeat" description="Solcar" evidence="12">
    <location>
        <begin position="157"/>
        <end position="241"/>
    </location>
</feature>
<dbReference type="GO" id="GO:0005743">
    <property type="term" value="C:mitochondrial inner membrane"/>
    <property type="evidence" value="ECO:0007669"/>
    <property type="project" value="UniProtKB-SubCell"/>
</dbReference>
<reference evidence="15" key="1">
    <citation type="submission" date="2013-08" db="EMBL/GenBank/DDBJ databases">
        <title>Gene expansion shapes genome architecture in the human pathogen Lichtheimia corymbifera: an evolutionary genomics analysis in the ancient terrestrial Mucorales (Mucoromycotina).</title>
        <authorList>
            <person name="Schwartze V.U."/>
            <person name="Winter S."/>
            <person name="Shelest E."/>
            <person name="Marcet-Houben M."/>
            <person name="Horn F."/>
            <person name="Wehner S."/>
            <person name="Hoffmann K."/>
            <person name="Riege K."/>
            <person name="Sammeth M."/>
            <person name="Nowrousian M."/>
            <person name="Valiante V."/>
            <person name="Linde J."/>
            <person name="Jacobsen I.D."/>
            <person name="Marz M."/>
            <person name="Brakhage A.A."/>
            <person name="Gabaldon T."/>
            <person name="Bocker S."/>
            <person name="Voigt K."/>
        </authorList>
    </citation>
    <scope>NUCLEOTIDE SEQUENCE [LARGE SCALE GENOMIC DNA]</scope>
    <source>
        <strain evidence="15">FSU 9682</strain>
    </source>
</reference>